<reference evidence="6 7" key="1">
    <citation type="submission" date="2019-11" db="EMBL/GenBank/DDBJ databases">
        <title>Terrilactibacillus tamarindus sp. nov. BCM23-1 isolated from bark of Tamarindus indica.</title>
        <authorList>
            <person name="Kingkaew E."/>
            <person name="Tanasupawat S."/>
        </authorList>
    </citation>
    <scope>NUCLEOTIDE SEQUENCE [LARGE SCALE GENOMIC DNA]</scope>
    <source>
        <strain evidence="6 7">BCM23-1</strain>
    </source>
</reference>
<dbReference type="PANTHER" id="PTHR43335">
    <property type="entry name" value="ABC TRANSPORTER, ATP-BINDING PROTEIN"/>
    <property type="match status" value="1"/>
</dbReference>
<comment type="caution">
    <text evidence="6">The sequence shown here is derived from an EMBL/GenBank/DDBJ whole genome shotgun (WGS) entry which is preliminary data.</text>
</comment>
<dbReference type="SMART" id="SM00382">
    <property type="entry name" value="AAA"/>
    <property type="match status" value="1"/>
</dbReference>
<dbReference type="PANTHER" id="PTHR43335:SF4">
    <property type="entry name" value="ABC TRANSPORTER, ATP-BINDING PROTEIN"/>
    <property type="match status" value="1"/>
</dbReference>
<keyword evidence="7" id="KW-1185">Reference proteome</keyword>
<evidence type="ECO:0000256" key="2">
    <source>
        <dbReference type="ARBA" id="ARBA00022448"/>
    </source>
</evidence>
<dbReference type="GO" id="GO:0016887">
    <property type="term" value="F:ATP hydrolysis activity"/>
    <property type="evidence" value="ECO:0007669"/>
    <property type="project" value="InterPro"/>
</dbReference>
<dbReference type="InterPro" id="IPR017871">
    <property type="entry name" value="ABC_transporter-like_CS"/>
</dbReference>
<dbReference type="PROSITE" id="PS50893">
    <property type="entry name" value="ABC_TRANSPORTER_2"/>
    <property type="match status" value="1"/>
</dbReference>
<dbReference type="SUPFAM" id="SSF52540">
    <property type="entry name" value="P-loop containing nucleoside triphosphate hydrolases"/>
    <property type="match status" value="1"/>
</dbReference>
<evidence type="ECO:0000313" key="7">
    <source>
        <dbReference type="Proteomes" id="UP000440978"/>
    </source>
</evidence>
<dbReference type="InterPro" id="IPR003439">
    <property type="entry name" value="ABC_transporter-like_ATP-bd"/>
</dbReference>
<dbReference type="AlphaFoldDB" id="A0A6N8CRI9"/>
<evidence type="ECO:0000256" key="3">
    <source>
        <dbReference type="ARBA" id="ARBA00022741"/>
    </source>
</evidence>
<dbReference type="RefSeq" id="WP_155220150.1">
    <property type="nucleotide sequence ID" value="NZ_WNHB01000019.1"/>
</dbReference>
<dbReference type="OrthoDB" id="9804819at2"/>
<evidence type="ECO:0000313" key="6">
    <source>
        <dbReference type="EMBL" id="MTT32661.1"/>
    </source>
</evidence>
<organism evidence="6 7">
    <name type="scientific">Terrilactibacillus tamarindi</name>
    <dbReference type="NCBI Taxonomy" id="2599694"/>
    <lineage>
        <taxon>Bacteria</taxon>
        <taxon>Bacillati</taxon>
        <taxon>Bacillota</taxon>
        <taxon>Bacilli</taxon>
        <taxon>Bacillales</taxon>
        <taxon>Bacillaceae</taxon>
        <taxon>Terrilactibacillus</taxon>
    </lineage>
</organism>
<accession>A0A6N8CRI9</accession>
<keyword evidence="4 6" id="KW-0067">ATP-binding</keyword>
<sequence length="303" mass="34095">MTLQPALTVRNLYKRMGRKDIIKGVSFDVFPGEVFGFLGPNGAGKTTTIRMIVGLIKPTSGDIFIAGHNIRTQFTKAMQQLGCIVENPELYDYLSGRENLEYFARMDRSIDKKRIEEVTKLVKLESRIHDRVKTYSLGMRQRLGIAQALLSGPKLLILDEPTNGLDPAGIHEMREFIRSLAKESQLSVLVSSHLLSEIQLLCDRVAIMTNGEVIKTDRVSSLLTTKEKVIWNVSPISKAREILQKETDVTEHLEGLITPYSEENVSLWNKKLVNKGVQVNEIKKMKPALEDLFLELTGGKKSD</sequence>
<dbReference type="Proteomes" id="UP000440978">
    <property type="component" value="Unassembled WGS sequence"/>
</dbReference>
<dbReference type="InterPro" id="IPR027417">
    <property type="entry name" value="P-loop_NTPase"/>
</dbReference>
<evidence type="ECO:0000259" key="5">
    <source>
        <dbReference type="PROSITE" id="PS50893"/>
    </source>
</evidence>
<comment type="similarity">
    <text evidence="1">Belongs to the ABC transporter superfamily.</text>
</comment>
<feature type="domain" description="ABC transporter" evidence="5">
    <location>
        <begin position="7"/>
        <end position="235"/>
    </location>
</feature>
<dbReference type="GO" id="GO:0005524">
    <property type="term" value="F:ATP binding"/>
    <property type="evidence" value="ECO:0007669"/>
    <property type="project" value="UniProtKB-KW"/>
</dbReference>
<keyword evidence="2" id="KW-0813">Transport</keyword>
<evidence type="ECO:0000256" key="4">
    <source>
        <dbReference type="ARBA" id="ARBA00022840"/>
    </source>
</evidence>
<protein>
    <submittedName>
        <fullName evidence="6">ATP-binding cassette domain-containing protein</fullName>
    </submittedName>
</protein>
<dbReference type="EMBL" id="WNHB01000019">
    <property type="protein sequence ID" value="MTT32661.1"/>
    <property type="molecule type" value="Genomic_DNA"/>
</dbReference>
<evidence type="ECO:0000256" key="1">
    <source>
        <dbReference type="ARBA" id="ARBA00005417"/>
    </source>
</evidence>
<dbReference type="InterPro" id="IPR003593">
    <property type="entry name" value="AAA+_ATPase"/>
</dbReference>
<keyword evidence="3" id="KW-0547">Nucleotide-binding</keyword>
<name>A0A6N8CRI9_9BACI</name>
<dbReference type="Gene3D" id="3.40.50.300">
    <property type="entry name" value="P-loop containing nucleotide triphosphate hydrolases"/>
    <property type="match status" value="1"/>
</dbReference>
<dbReference type="Pfam" id="PF00005">
    <property type="entry name" value="ABC_tran"/>
    <property type="match status" value="1"/>
</dbReference>
<gene>
    <name evidence="6" type="ORF">GMB86_11655</name>
</gene>
<proteinExistence type="inferred from homology"/>
<dbReference type="PROSITE" id="PS00211">
    <property type="entry name" value="ABC_TRANSPORTER_1"/>
    <property type="match status" value="1"/>
</dbReference>